<evidence type="ECO:0000259" key="6">
    <source>
        <dbReference type="PROSITE" id="PS50977"/>
    </source>
</evidence>
<dbReference type="PANTHER" id="PTHR30055">
    <property type="entry name" value="HTH-TYPE TRANSCRIPTIONAL REGULATOR RUTR"/>
    <property type="match status" value="1"/>
</dbReference>
<evidence type="ECO:0000256" key="4">
    <source>
        <dbReference type="PROSITE-ProRule" id="PRU00335"/>
    </source>
</evidence>
<name>A0ABW0Z3I0_9ACTN</name>
<sequence>MTMPFSRSSLTQQLPYTYKNSILKHVRQIGSGRGGRIPGKRPGAAARTREGGTLTKSTQERPRRGRPPRLSREHIVTAAYEIILKEGAENLTMRRLATALGSTAMAVYHHVRDKDELLALVLEHVARNLPHPELPEEPRARLEAVCALMHRAFVDNPWVVPIVARGELVGASALWMTEEIIGALVSCGLGHEEAFWAHQTLWYYTAGQVLATVPRHGEEPPGGAAHWPEGLASGERQEEFPHLSRLAGSSRELEQRYSYLQGVRHVLDGVLP</sequence>
<dbReference type="SUPFAM" id="SSF48498">
    <property type="entry name" value="Tetracyclin repressor-like, C-terminal domain"/>
    <property type="match status" value="1"/>
</dbReference>
<evidence type="ECO:0000256" key="1">
    <source>
        <dbReference type="ARBA" id="ARBA00023015"/>
    </source>
</evidence>
<dbReference type="PROSITE" id="PS50977">
    <property type="entry name" value="HTH_TETR_2"/>
    <property type="match status" value="1"/>
</dbReference>
<gene>
    <name evidence="7" type="ORF">ACFP1Z_22785</name>
</gene>
<evidence type="ECO:0000313" key="8">
    <source>
        <dbReference type="Proteomes" id="UP001596083"/>
    </source>
</evidence>
<organism evidence="7 8">
    <name type="scientific">Streptomyces gamaensis</name>
    <dbReference type="NCBI Taxonomy" id="1763542"/>
    <lineage>
        <taxon>Bacteria</taxon>
        <taxon>Bacillati</taxon>
        <taxon>Actinomycetota</taxon>
        <taxon>Actinomycetes</taxon>
        <taxon>Kitasatosporales</taxon>
        <taxon>Streptomycetaceae</taxon>
        <taxon>Streptomyces</taxon>
    </lineage>
</organism>
<keyword evidence="3" id="KW-0804">Transcription</keyword>
<evidence type="ECO:0000313" key="7">
    <source>
        <dbReference type="EMBL" id="MFC5722997.1"/>
    </source>
</evidence>
<dbReference type="InterPro" id="IPR004111">
    <property type="entry name" value="Repressor_TetR_C"/>
</dbReference>
<dbReference type="EMBL" id="JBHSPB010000014">
    <property type="protein sequence ID" value="MFC5722997.1"/>
    <property type="molecule type" value="Genomic_DNA"/>
</dbReference>
<feature type="region of interest" description="Disordered" evidence="5">
    <location>
        <begin position="30"/>
        <end position="71"/>
    </location>
</feature>
<dbReference type="InterPro" id="IPR001647">
    <property type="entry name" value="HTH_TetR"/>
</dbReference>
<dbReference type="Proteomes" id="UP001596083">
    <property type="component" value="Unassembled WGS sequence"/>
</dbReference>
<evidence type="ECO:0000256" key="2">
    <source>
        <dbReference type="ARBA" id="ARBA00023125"/>
    </source>
</evidence>
<dbReference type="RefSeq" id="WP_390318854.1">
    <property type="nucleotide sequence ID" value="NZ_JBHSPB010000014.1"/>
</dbReference>
<keyword evidence="8" id="KW-1185">Reference proteome</keyword>
<dbReference type="InterPro" id="IPR036271">
    <property type="entry name" value="Tet_transcr_reg_TetR-rel_C_sf"/>
</dbReference>
<dbReference type="Pfam" id="PF00440">
    <property type="entry name" value="TetR_N"/>
    <property type="match status" value="1"/>
</dbReference>
<comment type="caution">
    <text evidence="7">The sequence shown here is derived from an EMBL/GenBank/DDBJ whole genome shotgun (WGS) entry which is preliminary data.</text>
</comment>
<dbReference type="Gene3D" id="1.10.357.10">
    <property type="entry name" value="Tetracycline Repressor, domain 2"/>
    <property type="match status" value="1"/>
</dbReference>
<feature type="DNA-binding region" description="H-T-H motif" evidence="4">
    <location>
        <begin position="92"/>
        <end position="111"/>
    </location>
</feature>
<dbReference type="SUPFAM" id="SSF46689">
    <property type="entry name" value="Homeodomain-like"/>
    <property type="match status" value="1"/>
</dbReference>
<proteinExistence type="predicted"/>
<dbReference type="InterPro" id="IPR009057">
    <property type="entry name" value="Homeodomain-like_sf"/>
</dbReference>
<dbReference type="InterPro" id="IPR050109">
    <property type="entry name" value="HTH-type_TetR-like_transc_reg"/>
</dbReference>
<evidence type="ECO:0000256" key="5">
    <source>
        <dbReference type="SAM" id="MobiDB-lite"/>
    </source>
</evidence>
<dbReference type="Pfam" id="PF02909">
    <property type="entry name" value="TetR_C_1"/>
    <property type="match status" value="1"/>
</dbReference>
<keyword evidence="1" id="KW-0805">Transcription regulation</keyword>
<keyword evidence="2 4" id="KW-0238">DNA-binding</keyword>
<feature type="domain" description="HTH tetR-type" evidence="6">
    <location>
        <begin position="69"/>
        <end position="129"/>
    </location>
</feature>
<protein>
    <submittedName>
        <fullName evidence="7">TetR/AcrR family transcriptional regulator</fullName>
    </submittedName>
</protein>
<accession>A0ABW0Z3I0</accession>
<reference evidence="8" key="1">
    <citation type="journal article" date="2019" name="Int. J. Syst. Evol. Microbiol.">
        <title>The Global Catalogue of Microorganisms (GCM) 10K type strain sequencing project: providing services to taxonomists for standard genome sequencing and annotation.</title>
        <authorList>
            <consortium name="The Broad Institute Genomics Platform"/>
            <consortium name="The Broad Institute Genome Sequencing Center for Infectious Disease"/>
            <person name="Wu L."/>
            <person name="Ma J."/>
        </authorList>
    </citation>
    <scope>NUCLEOTIDE SEQUENCE [LARGE SCALE GENOMIC DNA]</scope>
    <source>
        <strain evidence="8">CGMCC 4.7304</strain>
    </source>
</reference>
<dbReference type="PANTHER" id="PTHR30055:SF151">
    <property type="entry name" value="TRANSCRIPTIONAL REGULATORY PROTEIN"/>
    <property type="match status" value="1"/>
</dbReference>
<evidence type="ECO:0000256" key="3">
    <source>
        <dbReference type="ARBA" id="ARBA00023163"/>
    </source>
</evidence>
<dbReference type="Gene3D" id="1.10.10.60">
    <property type="entry name" value="Homeodomain-like"/>
    <property type="match status" value="1"/>
</dbReference>